<dbReference type="AlphaFoldDB" id="A0A316YK39"/>
<dbReference type="PANTHER" id="PTHR12586">
    <property type="entry name" value="CDP-DIACYLGLYCEROL--SERINE O-PHOSPHATIDYLTRANSFERASE"/>
    <property type="match status" value="1"/>
</dbReference>
<dbReference type="SMART" id="SM00155">
    <property type="entry name" value="PLDc"/>
    <property type="match status" value="2"/>
</dbReference>
<keyword evidence="3 10" id="KW-0444">Lipid biosynthesis</keyword>
<comment type="subcellular location">
    <subcellularLocation>
        <location evidence="10">Mitochondrion</location>
    </subcellularLocation>
</comment>
<dbReference type="EMBL" id="KZ819637">
    <property type="protein sequence ID" value="PWN89542.1"/>
    <property type="molecule type" value="Genomic_DNA"/>
</dbReference>
<evidence type="ECO:0000256" key="6">
    <source>
        <dbReference type="ARBA" id="ARBA00023098"/>
    </source>
</evidence>
<reference evidence="12 13" key="1">
    <citation type="journal article" date="2018" name="Mol. Biol. Evol.">
        <title>Broad Genomic Sampling Reveals a Smut Pathogenic Ancestry of the Fungal Clade Ustilaginomycotina.</title>
        <authorList>
            <person name="Kijpornyongpan T."/>
            <person name="Mondo S.J."/>
            <person name="Barry K."/>
            <person name="Sandor L."/>
            <person name="Lee J."/>
            <person name="Lipzen A."/>
            <person name="Pangilinan J."/>
            <person name="LaButti K."/>
            <person name="Hainaut M."/>
            <person name="Henrissat B."/>
            <person name="Grigoriev I.V."/>
            <person name="Spatafora J.W."/>
            <person name="Aime M.C."/>
        </authorList>
    </citation>
    <scope>NUCLEOTIDE SEQUENCE [LARGE SCALE GENOMIC DNA]</scope>
    <source>
        <strain evidence="12 13">MCA 4198</strain>
    </source>
</reference>
<dbReference type="GO" id="GO:0005739">
    <property type="term" value="C:mitochondrion"/>
    <property type="evidence" value="ECO:0007669"/>
    <property type="project" value="UniProtKB-SubCell"/>
</dbReference>
<protein>
    <recommendedName>
        <fullName evidence="10">CDP-diacylglycerol--glycerol-3-phosphate 3-phosphatidyltransferase</fullName>
        <ecNumber evidence="10">2.7.8.5</ecNumber>
    </recommendedName>
</protein>
<evidence type="ECO:0000313" key="12">
    <source>
        <dbReference type="EMBL" id="PWN89542.1"/>
    </source>
</evidence>
<dbReference type="OrthoDB" id="10250191at2759"/>
<proteinExistence type="inferred from homology"/>
<dbReference type="CDD" id="cd09135">
    <property type="entry name" value="PLDc_PGS1_euk_1"/>
    <property type="match status" value="1"/>
</dbReference>
<gene>
    <name evidence="12" type="ORF">FA10DRAFT_243057</name>
</gene>
<keyword evidence="8 10" id="KW-1208">Phospholipid metabolism</keyword>
<evidence type="ECO:0000256" key="4">
    <source>
        <dbReference type="ARBA" id="ARBA00022679"/>
    </source>
</evidence>
<evidence type="ECO:0000256" key="9">
    <source>
        <dbReference type="ARBA" id="ARBA00048586"/>
    </source>
</evidence>
<dbReference type="GO" id="GO:0032049">
    <property type="term" value="P:cardiolipin biosynthetic process"/>
    <property type="evidence" value="ECO:0007669"/>
    <property type="project" value="InterPro"/>
</dbReference>
<keyword evidence="4 10" id="KW-0808">Transferase</keyword>
<keyword evidence="10" id="KW-0496">Mitochondrion</keyword>
<evidence type="ECO:0000256" key="1">
    <source>
        <dbReference type="ARBA" id="ARBA00005042"/>
    </source>
</evidence>
<evidence type="ECO:0000259" key="11">
    <source>
        <dbReference type="PROSITE" id="PS50035"/>
    </source>
</evidence>
<evidence type="ECO:0000256" key="5">
    <source>
        <dbReference type="ARBA" id="ARBA00022737"/>
    </source>
</evidence>
<feature type="domain" description="PLD phosphodiesterase" evidence="11">
    <location>
        <begin position="189"/>
        <end position="215"/>
    </location>
</feature>
<dbReference type="CDD" id="cd09137">
    <property type="entry name" value="PLDc_PGS1_euk_2"/>
    <property type="match status" value="1"/>
</dbReference>
<keyword evidence="10" id="KW-0547">Nucleotide-binding</keyword>
<keyword evidence="7 10" id="KW-0594">Phospholipid biosynthesis</keyword>
<evidence type="ECO:0000256" key="8">
    <source>
        <dbReference type="ARBA" id="ARBA00023264"/>
    </source>
</evidence>
<dbReference type="PROSITE" id="PS50035">
    <property type="entry name" value="PLD"/>
    <property type="match status" value="1"/>
</dbReference>
<dbReference type="GeneID" id="37041216"/>
<evidence type="ECO:0000256" key="10">
    <source>
        <dbReference type="RuleBase" id="RU365024"/>
    </source>
</evidence>
<dbReference type="RefSeq" id="XP_025376740.1">
    <property type="nucleotide sequence ID" value="XM_025519300.1"/>
</dbReference>
<dbReference type="PANTHER" id="PTHR12586:SF1">
    <property type="entry name" value="CDP-DIACYLGLYCEROL--GLYCEROL-3-PHOSPHATE 3-PHOSPHATIDYLTRANSFERASE, MITOCHONDRIAL"/>
    <property type="match status" value="1"/>
</dbReference>
<evidence type="ECO:0000256" key="3">
    <source>
        <dbReference type="ARBA" id="ARBA00022516"/>
    </source>
</evidence>
<comment type="similarity">
    <text evidence="2 10">Belongs to the CDP-alcohol phosphatidyltransferase class-II family.</text>
</comment>
<keyword evidence="5" id="KW-0677">Repeat</keyword>
<dbReference type="SUPFAM" id="SSF56024">
    <property type="entry name" value="Phospholipase D/nuclease"/>
    <property type="match status" value="1"/>
</dbReference>
<dbReference type="InterPro" id="IPR016270">
    <property type="entry name" value="PGS1"/>
</dbReference>
<comment type="function">
    <text evidence="10">Functions in the biosynthesis of the anionic phospholipids phosphatidylglycerol and cardiolipin.</text>
</comment>
<dbReference type="InParanoid" id="A0A316YK39"/>
<dbReference type="EC" id="2.7.8.5" evidence="10"/>
<evidence type="ECO:0000256" key="2">
    <source>
        <dbReference type="ARBA" id="ARBA00010682"/>
    </source>
</evidence>
<evidence type="ECO:0000256" key="7">
    <source>
        <dbReference type="ARBA" id="ARBA00023209"/>
    </source>
</evidence>
<dbReference type="Proteomes" id="UP000245768">
    <property type="component" value="Unassembled WGS sequence"/>
</dbReference>
<dbReference type="InterPro" id="IPR001736">
    <property type="entry name" value="PLipase_D/transphosphatidylase"/>
</dbReference>
<evidence type="ECO:0000313" key="13">
    <source>
        <dbReference type="Proteomes" id="UP000245768"/>
    </source>
</evidence>
<keyword evidence="6 10" id="KW-0443">Lipid metabolism</keyword>
<comment type="pathway">
    <text evidence="1 10">Phospholipid metabolism; phosphatidylglycerol biosynthesis; phosphatidylglycerol from CDP-diacylglycerol: step 1/2.</text>
</comment>
<dbReference type="UniPathway" id="UPA00084">
    <property type="reaction ID" value="UER00503"/>
</dbReference>
<keyword evidence="10" id="KW-0067">ATP-binding</keyword>
<dbReference type="GO" id="GO:0008444">
    <property type="term" value="F:CDP-diacylglycerol-glycerol-3-phosphate 3-phosphatidyltransferase activity"/>
    <property type="evidence" value="ECO:0007669"/>
    <property type="project" value="UniProtKB-EC"/>
</dbReference>
<dbReference type="GO" id="GO:0005524">
    <property type="term" value="F:ATP binding"/>
    <property type="evidence" value="ECO:0007669"/>
    <property type="project" value="UniProtKB-KW"/>
</dbReference>
<dbReference type="STRING" id="215250.A0A316YK39"/>
<accession>A0A316YK39</accession>
<keyword evidence="13" id="KW-1185">Reference proteome</keyword>
<dbReference type="PIRSF" id="PIRSF000850">
    <property type="entry name" value="Phospholipase_D_PSS"/>
    <property type="match status" value="1"/>
</dbReference>
<name>A0A316YK39_9BASI</name>
<comment type="catalytic activity">
    <reaction evidence="9 10">
        <text>a CDP-1,2-diacyl-sn-glycerol + sn-glycerol 3-phosphate = a 1,2-diacyl-sn-glycero-3-phospho-(1'-sn-glycero-3'-phosphate) + CMP + H(+)</text>
        <dbReference type="Rhea" id="RHEA:12593"/>
        <dbReference type="ChEBI" id="CHEBI:15378"/>
        <dbReference type="ChEBI" id="CHEBI:57597"/>
        <dbReference type="ChEBI" id="CHEBI:58332"/>
        <dbReference type="ChEBI" id="CHEBI:60110"/>
        <dbReference type="ChEBI" id="CHEBI:60377"/>
        <dbReference type="EC" id="2.7.8.5"/>
    </reaction>
</comment>
<organism evidence="12 13">
    <name type="scientific">Acaromyces ingoldii</name>
    <dbReference type="NCBI Taxonomy" id="215250"/>
    <lineage>
        <taxon>Eukaryota</taxon>
        <taxon>Fungi</taxon>
        <taxon>Dikarya</taxon>
        <taxon>Basidiomycota</taxon>
        <taxon>Ustilaginomycotina</taxon>
        <taxon>Exobasidiomycetes</taxon>
        <taxon>Exobasidiales</taxon>
        <taxon>Cryptobasidiaceae</taxon>
        <taxon>Acaromyces</taxon>
    </lineage>
</organism>
<dbReference type="Gene3D" id="3.30.870.10">
    <property type="entry name" value="Endonuclease Chain A"/>
    <property type="match status" value="2"/>
</dbReference>
<sequence>MGRAPTGPLLAICRCRPSASYTRVRPSLVAFARLSSSSSATAAPTTSLATRVSNTLSLPCFTIPTSNVGLLDEPAEFYAALLAGLGRAKQRIFVSSLYIGKSEVELIRSIAEALERNPALRATILVDALRSTREGPYDDGGQDPATESCASLLAGLQRRYPDRADVRLFRAAGLPKWLEWLVGKRFVEGWGLQHMKVYGFDDEVVITGANLSNDYFTNRRDRYLNVKGDKPLADYLCALVDTVAAFSYRLVHRPSQDQGVKEEGGNGDHAAYQLEWDGAGRGYSETGWKRALKEKIEALTGEWREATLGKLQKAEGQQEDGTEAVEVVPLLQMGPMGIQHETKGVSMVLDQADELSSDDAQVTSKLDLTTGYFSLNPLYAGRILSSKATSDIITASPQANGFFGSKGVSRHLPAAYTWLEGRFWKTAQARGRGSQVSIREWAKKGWTYHCKGIWLTEPSGNGQPSLTLLGSSNFGIRSAQLDLECTLLVDATKSPHMRERLARELSLIRKDANDEVGRELLERPDRKVHWGVKLAASLIKRML</sequence>
<dbReference type="FunCoup" id="A0A316YK39">
    <property type="interactions" value="529"/>
</dbReference>